<dbReference type="Proteomes" id="UP000019491">
    <property type="component" value="Unassembled WGS sequence"/>
</dbReference>
<feature type="domain" description="ABM" evidence="1">
    <location>
        <begin position="2"/>
        <end position="91"/>
    </location>
</feature>
<proteinExistence type="predicted"/>
<dbReference type="PANTHER" id="PTHR33336:SF1">
    <property type="entry name" value="(4S)-4-HYDROXY-5-PHOSPHONOOXYPENTANE-2,3-DIONE ISOMERASE"/>
    <property type="match status" value="1"/>
</dbReference>
<organism evidence="2 3">
    <name type="scientific">Rhodococcus wratislaviensis NBRC 100605</name>
    <dbReference type="NCBI Taxonomy" id="1219028"/>
    <lineage>
        <taxon>Bacteria</taxon>
        <taxon>Bacillati</taxon>
        <taxon>Actinomycetota</taxon>
        <taxon>Actinomycetes</taxon>
        <taxon>Mycobacteriales</taxon>
        <taxon>Nocardiaceae</taxon>
        <taxon>Rhodococcus</taxon>
    </lineage>
</organism>
<dbReference type="PROSITE" id="PS51725">
    <property type="entry name" value="ABM"/>
    <property type="match status" value="1"/>
</dbReference>
<dbReference type="OrthoDB" id="3695636at2"/>
<gene>
    <name evidence="2" type="ORF">RW1_052_00350</name>
</gene>
<protein>
    <recommendedName>
        <fullName evidence="1">ABM domain-containing protein</fullName>
    </recommendedName>
</protein>
<reference evidence="2 3" key="1">
    <citation type="submission" date="2014-02" db="EMBL/GenBank/DDBJ databases">
        <title>Whole genome shotgun sequence of Rhodococcus wratislaviensis NBRC 100605.</title>
        <authorList>
            <person name="Hosoyama A."/>
            <person name="Tsuchikane K."/>
            <person name="Yoshida I."/>
            <person name="Ohji S."/>
            <person name="Ichikawa N."/>
            <person name="Yamazoe A."/>
            <person name="Fujita N."/>
        </authorList>
    </citation>
    <scope>NUCLEOTIDE SEQUENCE [LARGE SCALE GENOMIC DNA]</scope>
    <source>
        <strain evidence="2 3">NBRC 100605</strain>
    </source>
</reference>
<dbReference type="InterPro" id="IPR011008">
    <property type="entry name" value="Dimeric_a/b-barrel"/>
</dbReference>
<dbReference type="RefSeq" id="WP_037238408.1">
    <property type="nucleotide sequence ID" value="NZ_BAWF01000052.1"/>
</dbReference>
<sequence>MIAVIAEVRVKDGAESDFVAVVEALSRRVHEHEPGNLMYRLTRSPSETRQYKFIELYADGAALRAHGESPHFRASLDSMEGLLDGAPRIEYLDVVHLGE</sequence>
<dbReference type="Gene3D" id="3.30.70.100">
    <property type="match status" value="1"/>
</dbReference>
<dbReference type="AlphaFoldDB" id="X0PY20"/>
<evidence type="ECO:0000259" key="1">
    <source>
        <dbReference type="PROSITE" id="PS51725"/>
    </source>
</evidence>
<name>X0PY20_RHOWR</name>
<comment type="caution">
    <text evidence="2">The sequence shown here is derived from an EMBL/GenBank/DDBJ whole genome shotgun (WGS) entry which is preliminary data.</text>
</comment>
<dbReference type="PANTHER" id="PTHR33336">
    <property type="entry name" value="QUINOL MONOOXYGENASE YGIN-RELATED"/>
    <property type="match status" value="1"/>
</dbReference>
<dbReference type="EMBL" id="BAWF01000052">
    <property type="protein sequence ID" value="GAF48328.1"/>
    <property type="molecule type" value="Genomic_DNA"/>
</dbReference>
<dbReference type="SUPFAM" id="SSF54909">
    <property type="entry name" value="Dimeric alpha+beta barrel"/>
    <property type="match status" value="1"/>
</dbReference>
<dbReference type="Pfam" id="PF03992">
    <property type="entry name" value="ABM"/>
    <property type="match status" value="1"/>
</dbReference>
<accession>X0PY20</accession>
<dbReference type="InterPro" id="IPR050744">
    <property type="entry name" value="AI-2_Isomerase_LsrG"/>
</dbReference>
<evidence type="ECO:0000313" key="2">
    <source>
        <dbReference type="EMBL" id="GAF48328.1"/>
    </source>
</evidence>
<dbReference type="GO" id="GO:0016491">
    <property type="term" value="F:oxidoreductase activity"/>
    <property type="evidence" value="ECO:0007669"/>
    <property type="project" value="TreeGrafter"/>
</dbReference>
<evidence type="ECO:0000313" key="3">
    <source>
        <dbReference type="Proteomes" id="UP000019491"/>
    </source>
</evidence>
<keyword evidence="3" id="KW-1185">Reference proteome</keyword>
<dbReference type="GO" id="GO:0005829">
    <property type="term" value="C:cytosol"/>
    <property type="evidence" value="ECO:0007669"/>
    <property type="project" value="TreeGrafter"/>
</dbReference>
<dbReference type="InterPro" id="IPR007138">
    <property type="entry name" value="ABM_dom"/>
</dbReference>